<name>Q8MWG9_CERCA</name>
<dbReference type="EMBL" id="AF434938">
    <property type="protein sequence ID" value="AAM88675.1"/>
    <property type="molecule type" value="mRNA"/>
</dbReference>
<organism evidence="1">
    <name type="scientific">Ceratitis capitata</name>
    <name type="common">Mediterranean fruit fly</name>
    <name type="synonym">Tephritis capitata</name>
    <dbReference type="NCBI Taxonomy" id="7213"/>
    <lineage>
        <taxon>Eukaryota</taxon>
        <taxon>Metazoa</taxon>
        <taxon>Ecdysozoa</taxon>
        <taxon>Arthropoda</taxon>
        <taxon>Hexapoda</taxon>
        <taxon>Insecta</taxon>
        <taxon>Pterygota</taxon>
        <taxon>Neoptera</taxon>
        <taxon>Endopterygota</taxon>
        <taxon>Diptera</taxon>
        <taxon>Brachycera</taxon>
        <taxon>Muscomorpha</taxon>
        <taxon>Tephritoidea</taxon>
        <taxon>Tephritidae</taxon>
        <taxon>Ceratitis</taxon>
        <taxon>Ceratitis</taxon>
    </lineage>
</organism>
<gene>
    <name evidence="1" type="primary">tra</name>
</gene>
<dbReference type="AlphaFoldDB" id="Q8MWG9"/>
<accession>Q8MWG9</accession>
<sequence>MNMNITKASATTRKIRIEQNVPSGSVRKGPYAIERSVNPSEVVIKRRFGNFKSIFFSLKFISYQLSMEMYSMENVLPDEWVQKLFYLQIYNQHTLTFVT</sequence>
<protein>
    <submittedName>
        <fullName evidence="1">Transformer peptide M2</fullName>
    </submittedName>
</protein>
<dbReference type="OrthoDB" id="8066210at2759"/>
<proteinExistence type="evidence at transcript level"/>
<reference evidence="1" key="1">
    <citation type="journal article" date="2002" name="Development">
        <title>The transformer gene in Ceratitis capitata provides a genetic basis for selecting and remembering the sexual fate.</title>
        <authorList>
            <person name="Pane A."/>
            <person name="Salvemini M."/>
            <person name="Delli Bovi P."/>
            <person name="Polito C."/>
            <person name="Saccone G."/>
        </authorList>
    </citation>
    <scope>NUCLEOTIDE SEQUENCE</scope>
</reference>
<evidence type="ECO:0000313" key="1">
    <source>
        <dbReference type="EMBL" id="AAM88675.1"/>
    </source>
</evidence>